<dbReference type="EMBL" id="BMFP01000003">
    <property type="protein sequence ID" value="GGG13290.1"/>
    <property type="molecule type" value="Genomic_DNA"/>
</dbReference>
<comment type="caution">
    <text evidence="2">The sequence shown here is derived from an EMBL/GenBank/DDBJ whole genome shotgun (WGS) entry which is preliminary data.</text>
</comment>
<evidence type="ECO:0000256" key="1">
    <source>
        <dbReference type="SAM" id="Phobius"/>
    </source>
</evidence>
<feature type="transmembrane region" description="Helical" evidence="1">
    <location>
        <begin position="95"/>
        <end position="114"/>
    </location>
</feature>
<feature type="transmembrane region" description="Helical" evidence="1">
    <location>
        <begin position="40"/>
        <end position="59"/>
    </location>
</feature>
<protein>
    <submittedName>
        <fullName evidence="2">Uncharacterized protein</fullName>
    </submittedName>
</protein>
<feature type="transmembrane region" description="Helical" evidence="1">
    <location>
        <begin position="71"/>
        <end position="89"/>
    </location>
</feature>
<keyword evidence="3" id="KW-1185">Reference proteome</keyword>
<proteinExistence type="predicted"/>
<keyword evidence="1" id="KW-0472">Membrane</keyword>
<reference evidence="3" key="1">
    <citation type="journal article" date="2019" name="Int. J. Syst. Evol. Microbiol.">
        <title>The Global Catalogue of Microorganisms (GCM) 10K type strain sequencing project: providing services to taxonomists for standard genome sequencing and annotation.</title>
        <authorList>
            <consortium name="The Broad Institute Genomics Platform"/>
            <consortium name="The Broad Institute Genome Sequencing Center for Infectious Disease"/>
            <person name="Wu L."/>
            <person name="Ma J."/>
        </authorList>
    </citation>
    <scope>NUCLEOTIDE SEQUENCE [LARGE SCALE GENOMIC DNA]</scope>
    <source>
        <strain evidence="3">CGMCC 1.12749</strain>
    </source>
</reference>
<gene>
    <name evidence="2" type="ORF">GCM10011323_17080</name>
</gene>
<evidence type="ECO:0000313" key="3">
    <source>
        <dbReference type="Proteomes" id="UP000634043"/>
    </source>
</evidence>
<name>A0ABQ1W3H8_9BACT</name>
<keyword evidence="1" id="KW-1133">Transmembrane helix</keyword>
<feature type="transmembrane region" description="Helical" evidence="1">
    <location>
        <begin position="12"/>
        <end position="34"/>
    </location>
</feature>
<accession>A0ABQ1W3H8</accession>
<evidence type="ECO:0000313" key="2">
    <source>
        <dbReference type="EMBL" id="GGG13290.1"/>
    </source>
</evidence>
<dbReference type="Proteomes" id="UP000634043">
    <property type="component" value="Unassembled WGS sequence"/>
</dbReference>
<sequence>MERLSLISKIQGVYWAMTGIWPLVHMPSFIWVTGPKDDLWLVRTVSILITVIGLVLLSAGIKKRVTTEIKWLGIGGAAGLGFVDVYYSLNDVIRNVYLLDAVGELLLILLWLWAGQRGPVTSTSKQHVQPE</sequence>
<keyword evidence="1" id="KW-0812">Transmembrane</keyword>
<organism evidence="2 3">
    <name type="scientific">Pontibacter amylolyticus</name>
    <dbReference type="NCBI Taxonomy" id="1424080"/>
    <lineage>
        <taxon>Bacteria</taxon>
        <taxon>Pseudomonadati</taxon>
        <taxon>Bacteroidota</taxon>
        <taxon>Cytophagia</taxon>
        <taxon>Cytophagales</taxon>
        <taxon>Hymenobacteraceae</taxon>
        <taxon>Pontibacter</taxon>
    </lineage>
</organism>